<protein>
    <submittedName>
        <fullName evidence="1">Uncharacterized protein</fullName>
    </submittedName>
</protein>
<reference evidence="1" key="2">
    <citation type="submission" date="2020-09" db="EMBL/GenBank/DDBJ databases">
        <authorList>
            <person name="Sun Q."/>
            <person name="Ohkuma M."/>
        </authorList>
    </citation>
    <scope>NUCLEOTIDE SEQUENCE</scope>
    <source>
        <strain evidence="1">JCM 15325</strain>
    </source>
</reference>
<dbReference type="AlphaFoldDB" id="A0A917S335"/>
<proteinExistence type="predicted"/>
<evidence type="ECO:0000313" key="2">
    <source>
        <dbReference type="Proteomes" id="UP000654670"/>
    </source>
</evidence>
<gene>
    <name evidence="1" type="ORF">GCM10007968_15280</name>
</gene>
<dbReference type="Proteomes" id="UP000654670">
    <property type="component" value="Unassembled WGS sequence"/>
</dbReference>
<accession>A0A917S335</accession>
<reference evidence="1" key="1">
    <citation type="journal article" date="2014" name="Int. J. Syst. Evol. Microbiol.">
        <title>Complete genome sequence of Corynebacterium casei LMG S-19264T (=DSM 44701T), isolated from a smear-ripened cheese.</title>
        <authorList>
            <consortium name="US DOE Joint Genome Institute (JGI-PGF)"/>
            <person name="Walter F."/>
            <person name="Albersmeier A."/>
            <person name="Kalinowski J."/>
            <person name="Ruckert C."/>
        </authorList>
    </citation>
    <scope>NUCLEOTIDE SEQUENCE</scope>
    <source>
        <strain evidence="1">JCM 15325</strain>
    </source>
</reference>
<dbReference type="EMBL" id="BMOK01000005">
    <property type="protein sequence ID" value="GGL52092.1"/>
    <property type="molecule type" value="Genomic_DNA"/>
</dbReference>
<organism evidence="1 2">
    <name type="scientific">Sporolactobacillus putidus</name>
    <dbReference type="NCBI Taxonomy" id="492735"/>
    <lineage>
        <taxon>Bacteria</taxon>
        <taxon>Bacillati</taxon>
        <taxon>Bacillota</taxon>
        <taxon>Bacilli</taxon>
        <taxon>Bacillales</taxon>
        <taxon>Sporolactobacillaceae</taxon>
        <taxon>Sporolactobacillus</taxon>
    </lineage>
</organism>
<name>A0A917S335_9BACL</name>
<sequence length="46" mass="5235">MGRCSKIIKGGNFVEINNDSIVLPLPTDTLLEKEEKMWRVALPKSY</sequence>
<keyword evidence="2" id="KW-1185">Reference proteome</keyword>
<comment type="caution">
    <text evidence="1">The sequence shown here is derived from an EMBL/GenBank/DDBJ whole genome shotgun (WGS) entry which is preliminary data.</text>
</comment>
<evidence type="ECO:0000313" key="1">
    <source>
        <dbReference type="EMBL" id="GGL52092.1"/>
    </source>
</evidence>